<feature type="region of interest" description="Disordered" evidence="1">
    <location>
        <begin position="37"/>
        <end position="111"/>
    </location>
</feature>
<dbReference type="SUPFAM" id="SSF57414">
    <property type="entry name" value="Hairpin loop containing domain-like"/>
    <property type="match status" value="1"/>
</dbReference>
<dbReference type="EMBL" id="GG698477">
    <property type="protein sequence ID" value="EGD92772.1"/>
    <property type="molecule type" value="Genomic_DNA"/>
</dbReference>
<sequence>MIKSNRILLHTWRKSEIWISNLPHGHNSGLWTLGIPLAKDPKGSQRSQPAPAPAPAPQVPIANDPWSTLGGGSGGTAPPPATDPWATLGGTSNSGTGNPSTGGGSSNNQPIQQNVQITTTPNCNSDNDKVYEAADGSWFKLQCVTHNWFTSNKNRVTASSYQDCVDQCSTTDGCEAITYEHANGACDIMQGPYDPNSQSVPCNNHHFAYTIDPPTYPAAVQKRTLCSVECPEADGMIYTTGHGEVYKMSCGKRHGTTPIGGEIVNGLKECMDACSSVLQCHSVDYHPRTKKCYQSNHQSDPTIQASGFASAHSLGCASACNGGCGCSSGACQQKVGTSAA</sequence>
<evidence type="ECO:0000313" key="2">
    <source>
        <dbReference type="EMBL" id="EGD92772.1"/>
    </source>
</evidence>
<evidence type="ECO:0008006" key="4">
    <source>
        <dbReference type="Google" id="ProtNLM"/>
    </source>
</evidence>
<proteinExistence type="predicted"/>
<dbReference type="AlphaFoldDB" id="F2RN73"/>
<accession>F2RN73</accession>
<gene>
    <name evidence="2" type="ORF">TESG_00340</name>
</gene>
<dbReference type="HOGENOM" id="CLU_829465_0_0_1"/>
<dbReference type="OrthoDB" id="4173570at2759"/>
<reference evidence="3" key="1">
    <citation type="journal article" date="2012" name="MBio">
        <title>Comparative genome analysis of Trichophyton rubrum and related dermatophytes reveals candidate genes involved in infection.</title>
        <authorList>
            <person name="Martinez D.A."/>
            <person name="Oliver B.G."/>
            <person name="Graeser Y."/>
            <person name="Goldberg J.M."/>
            <person name="Li W."/>
            <person name="Martinez-Rossi N.M."/>
            <person name="Monod M."/>
            <person name="Shelest E."/>
            <person name="Barton R.C."/>
            <person name="Birch E."/>
            <person name="Brakhage A.A."/>
            <person name="Chen Z."/>
            <person name="Gurr S.J."/>
            <person name="Heiman D."/>
            <person name="Heitman J."/>
            <person name="Kosti I."/>
            <person name="Rossi A."/>
            <person name="Saif S."/>
            <person name="Samalova M."/>
            <person name="Saunders C.W."/>
            <person name="Shea T."/>
            <person name="Summerbell R.C."/>
            <person name="Xu J."/>
            <person name="Young S."/>
            <person name="Zeng Q."/>
            <person name="Birren B.W."/>
            <person name="Cuomo C.A."/>
            <person name="White T.C."/>
        </authorList>
    </citation>
    <scope>NUCLEOTIDE SEQUENCE [LARGE SCALE GENOMIC DNA]</scope>
    <source>
        <strain evidence="3">CBS 112818</strain>
    </source>
</reference>
<keyword evidence="3" id="KW-1185">Reference proteome</keyword>
<dbReference type="Gene3D" id="3.50.4.10">
    <property type="entry name" value="Hepatocyte Growth Factor"/>
    <property type="match status" value="1"/>
</dbReference>
<feature type="compositionally biased region" description="Low complexity" evidence="1">
    <location>
        <begin position="83"/>
        <end position="99"/>
    </location>
</feature>
<name>F2RN73_TRIT1</name>
<protein>
    <recommendedName>
        <fullName evidence="4">Apple domain-containing protein</fullName>
    </recommendedName>
</protein>
<dbReference type="Proteomes" id="UP000009172">
    <property type="component" value="Unassembled WGS sequence"/>
</dbReference>
<evidence type="ECO:0000256" key="1">
    <source>
        <dbReference type="SAM" id="MobiDB-lite"/>
    </source>
</evidence>
<organism evidence="2 3">
    <name type="scientific">Trichophyton tonsurans (strain CBS 112818)</name>
    <name type="common">Scalp ringworm fungus</name>
    <dbReference type="NCBI Taxonomy" id="647933"/>
    <lineage>
        <taxon>Eukaryota</taxon>
        <taxon>Fungi</taxon>
        <taxon>Dikarya</taxon>
        <taxon>Ascomycota</taxon>
        <taxon>Pezizomycotina</taxon>
        <taxon>Eurotiomycetes</taxon>
        <taxon>Eurotiomycetidae</taxon>
        <taxon>Onygenales</taxon>
        <taxon>Arthrodermataceae</taxon>
        <taxon>Trichophyton</taxon>
    </lineage>
</organism>
<evidence type="ECO:0000313" key="3">
    <source>
        <dbReference type="Proteomes" id="UP000009172"/>
    </source>
</evidence>